<evidence type="ECO:0000256" key="4">
    <source>
        <dbReference type="ARBA" id="ARBA00022603"/>
    </source>
</evidence>
<proteinExistence type="inferred from homology"/>
<dbReference type="NCBIfam" id="TIGR00080">
    <property type="entry name" value="pimt"/>
    <property type="match status" value="1"/>
</dbReference>
<dbReference type="EMBL" id="CP036298">
    <property type="protein sequence ID" value="QDV27915.1"/>
    <property type="molecule type" value="Genomic_DNA"/>
</dbReference>
<dbReference type="EC" id="2.1.1.77" evidence="7"/>
<evidence type="ECO:0000256" key="7">
    <source>
        <dbReference type="HAMAP-Rule" id="MF_00090"/>
    </source>
</evidence>
<comment type="similarity">
    <text evidence="2 7">Belongs to the methyltransferase superfamily. L-isoaspartyl/D-aspartyl protein methyltransferase family.</text>
</comment>
<dbReference type="AlphaFoldDB" id="A0A518GH41"/>
<evidence type="ECO:0000313" key="9">
    <source>
        <dbReference type="Proteomes" id="UP000318017"/>
    </source>
</evidence>
<dbReference type="KEGG" id="ahel:Q31a_63080"/>
<reference evidence="8 9" key="1">
    <citation type="submission" date="2019-02" db="EMBL/GenBank/DDBJ databases">
        <title>Deep-cultivation of Planctomycetes and their phenomic and genomic characterization uncovers novel biology.</title>
        <authorList>
            <person name="Wiegand S."/>
            <person name="Jogler M."/>
            <person name="Boedeker C."/>
            <person name="Pinto D."/>
            <person name="Vollmers J."/>
            <person name="Rivas-Marin E."/>
            <person name="Kohn T."/>
            <person name="Peeters S.H."/>
            <person name="Heuer A."/>
            <person name="Rast P."/>
            <person name="Oberbeckmann S."/>
            <person name="Bunk B."/>
            <person name="Jeske O."/>
            <person name="Meyerdierks A."/>
            <person name="Storesund J.E."/>
            <person name="Kallscheuer N."/>
            <person name="Luecker S."/>
            <person name="Lage O.M."/>
            <person name="Pohl T."/>
            <person name="Merkel B.J."/>
            <person name="Hornburger P."/>
            <person name="Mueller R.-W."/>
            <person name="Bruemmer F."/>
            <person name="Labrenz M."/>
            <person name="Spormann A.M."/>
            <person name="Op den Camp H."/>
            <person name="Overmann J."/>
            <person name="Amann R."/>
            <person name="Jetten M.S.M."/>
            <person name="Mascher T."/>
            <person name="Medema M.H."/>
            <person name="Devos D.P."/>
            <person name="Kaster A.-K."/>
            <person name="Ovreas L."/>
            <person name="Rohde M."/>
            <person name="Galperin M.Y."/>
            <person name="Jogler C."/>
        </authorList>
    </citation>
    <scope>NUCLEOTIDE SEQUENCE [LARGE SCALE GENOMIC DNA]</scope>
    <source>
        <strain evidence="8 9">Q31a</strain>
    </source>
</reference>
<evidence type="ECO:0000256" key="5">
    <source>
        <dbReference type="ARBA" id="ARBA00022679"/>
    </source>
</evidence>
<evidence type="ECO:0000256" key="1">
    <source>
        <dbReference type="ARBA" id="ARBA00004496"/>
    </source>
</evidence>
<dbReference type="OrthoDB" id="9772751at2"/>
<dbReference type="GO" id="GO:0030091">
    <property type="term" value="P:protein repair"/>
    <property type="evidence" value="ECO:0007669"/>
    <property type="project" value="UniProtKB-UniRule"/>
</dbReference>
<dbReference type="SUPFAM" id="SSF53335">
    <property type="entry name" value="S-adenosyl-L-methionine-dependent methyltransferases"/>
    <property type="match status" value="1"/>
</dbReference>
<dbReference type="PROSITE" id="PS01279">
    <property type="entry name" value="PCMT"/>
    <property type="match status" value="1"/>
</dbReference>
<comment type="function">
    <text evidence="7">Catalyzes the methyl esterification of L-isoaspartyl residues in peptides and proteins that result from spontaneous decomposition of normal L-aspartyl and L-asparaginyl residues. It plays a role in the repair and/or degradation of damaged proteins.</text>
</comment>
<keyword evidence="6 7" id="KW-0949">S-adenosyl-L-methionine</keyword>
<dbReference type="Gene3D" id="3.40.50.150">
    <property type="entry name" value="Vaccinia Virus protein VP39"/>
    <property type="match status" value="1"/>
</dbReference>
<feature type="active site" evidence="7">
    <location>
        <position position="100"/>
    </location>
</feature>
<protein>
    <recommendedName>
        <fullName evidence="7">Protein-L-isoaspartate O-methyltransferase</fullName>
        <ecNumber evidence="7">2.1.1.77</ecNumber>
    </recommendedName>
    <alternativeName>
        <fullName evidence="7">L-isoaspartyl protein carboxyl methyltransferase</fullName>
    </alternativeName>
    <alternativeName>
        <fullName evidence="7">Protein L-isoaspartyl methyltransferase</fullName>
    </alternativeName>
    <alternativeName>
        <fullName evidence="7">Protein-beta-aspartate methyltransferase</fullName>
        <shortName evidence="7">PIMT</shortName>
    </alternativeName>
</protein>
<dbReference type="GO" id="GO:0004719">
    <property type="term" value="F:protein-L-isoaspartate (D-aspartate) O-methyltransferase activity"/>
    <property type="evidence" value="ECO:0007669"/>
    <property type="project" value="UniProtKB-UniRule"/>
</dbReference>
<name>A0A518GH41_9BACT</name>
<dbReference type="PANTHER" id="PTHR11579">
    <property type="entry name" value="PROTEIN-L-ISOASPARTATE O-METHYLTRANSFERASE"/>
    <property type="match status" value="1"/>
</dbReference>
<dbReference type="HAMAP" id="MF_00090">
    <property type="entry name" value="PIMT"/>
    <property type="match status" value="1"/>
</dbReference>
<keyword evidence="9" id="KW-1185">Reference proteome</keyword>
<dbReference type="FunFam" id="3.40.50.150:FF:000010">
    <property type="entry name" value="Protein-L-isoaspartate O-methyltransferase"/>
    <property type="match status" value="1"/>
</dbReference>
<evidence type="ECO:0000256" key="6">
    <source>
        <dbReference type="ARBA" id="ARBA00022691"/>
    </source>
</evidence>
<sequence>MISRLARGLQTRCLLWGGLVCLVLQSSNAVHGQVGLPPFSNFETARERLIQDVLIPGGVNDTRVIDAIRATPRQEFIPFSLRADAYADSALPIGASQTISSPYIVSIMTQELDVQADHKVLEIGTGSGFQAAVLSPLVKEVYSIEIVPELGTQAKKVLDALGYRNVFTKIGDGFLGWEEHAPFDRIIVTCSPEDVPQPLVDQLVDGGLIVVPVGERYQQTLYLMRKVDGKLEREALRPTLFVPMTGTAEENRQVHVDPARPALLNGDFEQPPADNGYVPGWYYQRGLKWSSSEESPNGGHYVEFTNETAGRPAHLLQGIALDGRVVKRVRLSGSVKVDGVKVGLDRNELPVIGIRFFNDQRGLLGTHWIGPFRGTRDWKEESRVFRVPAAAREAIVSIGLLGGVGKVAFDGIQLEAVEP</sequence>
<evidence type="ECO:0000256" key="3">
    <source>
        <dbReference type="ARBA" id="ARBA00022490"/>
    </source>
</evidence>
<dbReference type="InterPro" id="IPR029063">
    <property type="entry name" value="SAM-dependent_MTases_sf"/>
</dbReference>
<evidence type="ECO:0000256" key="2">
    <source>
        <dbReference type="ARBA" id="ARBA00005369"/>
    </source>
</evidence>
<accession>A0A518GH41</accession>
<dbReference type="Pfam" id="PF01135">
    <property type="entry name" value="PCMT"/>
    <property type="match status" value="1"/>
</dbReference>
<keyword evidence="4 7" id="KW-0489">Methyltransferase</keyword>
<comment type="subcellular location">
    <subcellularLocation>
        <location evidence="1 7">Cytoplasm</location>
    </subcellularLocation>
</comment>
<dbReference type="GO" id="GO:0032259">
    <property type="term" value="P:methylation"/>
    <property type="evidence" value="ECO:0007669"/>
    <property type="project" value="UniProtKB-KW"/>
</dbReference>
<keyword evidence="5 7" id="KW-0808">Transferase</keyword>
<dbReference type="RefSeq" id="WP_145086051.1">
    <property type="nucleotide sequence ID" value="NZ_CP036298.1"/>
</dbReference>
<dbReference type="InterPro" id="IPR000682">
    <property type="entry name" value="PCMT"/>
</dbReference>
<organism evidence="8 9">
    <name type="scientific">Aureliella helgolandensis</name>
    <dbReference type="NCBI Taxonomy" id="2527968"/>
    <lineage>
        <taxon>Bacteria</taxon>
        <taxon>Pseudomonadati</taxon>
        <taxon>Planctomycetota</taxon>
        <taxon>Planctomycetia</taxon>
        <taxon>Pirellulales</taxon>
        <taxon>Pirellulaceae</taxon>
        <taxon>Aureliella</taxon>
    </lineage>
</organism>
<dbReference type="NCBIfam" id="NF001453">
    <property type="entry name" value="PRK00312.1"/>
    <property type="match status" value="1"/>
</dbReference>
<dbReference type="Gene3D" id="2.60.120.260">
    <property type="entry name" value="Galactose-binding domain-like"/>
    <property type="match status" value="1"/>
</dbReference>
<evidence type="ECO:0000313" key="8">
    <source>
        <dbReference type="EMBL" id="QDV27915.1"/>
    </source>
</evidence>
<dbReference type="CDD" id="cd02440">
    <property type="entry name" value="AdoMet_MTases"/>
    <property type="match status" value="1"/>
</dbReference>
<dbReference type="PANTHER" id="PTHR11579:SF0">
    <property type="entry name" value="PROTEIN-L-ISOASPARTATE(D-ASPARTATE) O-METHYLTRANSFERASE"/>
    <property type="match status" value="1"/>
</dbReference>
<gene>
    <name evidence="7 8" type="primary">pcm</name>
    <name evidence="8" type="ORF">Q31a_63080</name>
</gene>
<comment type="catalytic activity">
    <reaction evidence="7">
        <text>[protein]-L-isoaspartate + S-adenosyl-L-methionine = [protein]-L-isoaspartate alpha-methyl ester + S-adenosyl-L-homocysteine</text>
        <dbReference type="Rhea" id="RHEA:12705"/>
        <dbReference type="Rhea" id="RHEA-COMP:12143"/>
        <dbReference type="Rhea" id="RHEA-COMP:12144"/>
        <dbReference type="ChEBI" id="CHEBI:57856"/>
        <dbReference type="ChEBI" id="CHEBI:59789"/>
        <dbReference type="ChEBI" id="CHEBI:90596"/>
        <dbReference type="ChEBI" id="CHEBI:90598"/>
        <dbReference type="EC" id="2.1.1.77"/>
    </reaction>
</comment>
<keyword evidence="3 7" id="KW-0963">Cytoplasm</keyword>
<dbReference type="Proteomes" id="UP000318017">
    <property type="component" value="Chromosome"/>
</dbReference>
<dbReference type="GO" id="GO:0005737">
    <property type="term" value="C:cytoplasm"/>
    <property type="evidence" value="ECO:0007669"/>
    <property type="project" value="UniProtKB-SubCell"/>
</dbReference>